<name>A0AA88DHH7_FICCA</name>
<reference evidence="1" key="1">
    <citation type="submission" date="2023-07" db="EMBL/GenBank/DDBJ databases">
        <title>draft genome sequence of fig (Ficus carica).</title>
        <authorList>
            <person name="Takahashi T."/>
            <person name="Nishimura K."/>
        </authorList>
    </citation>
    <scope>NUCLEOTIDE SEQUENCE</scope>
</reference>
<accession>A0AA88DHH7</accession>
<dbReference type="AlphaFoldDB" id="A0AA88DHH7"/>
<evidence type="ECO:0000313" key="2">
    <source>
        <dbReference type="Proteomes" id="UP001187192"/>
    </source>
</evidence>
<evidence type="ECO:0000313" key="1">
    <source>
        <dbReference type="EMBL" id="GMN56997.1"/>
    </source>
</evidence>
<dbReference type="EMBL" id="BTGU01000067">
    <property type="protein sequence ID" value="GMN56997.1"/>
    <property type="molecule type" value="Genomic_DNA"/>
</dbReference>
<organism evidence="1 2">
    <name type="scientific">Ficus carica</name>
    <name type="common">Common fig</name>
    <dbReference type="NCBI Taxonomy" id="3494"/>
    <lineage>
        <taxon>Eukaryota</taxon>
        <taxon>Viridiplantae</taxon>
        <taxon>Streptophyta</taxon>
        <taxon>Embryophyta</taxon>
        <taxon>Tracheophyta</taxon>
        <taxon>Spermatophyta</taxon>
        <taxon>Magnoliopsida</taxon>
        <taxon>eudicotyledons</taxon>
        <taxon>Gunneridae</taxon>
        <taxon>Pentapetalae</taxon>
        <taxon>rosids</taxon>
        <taxon>fabids</taxon>
        <taxon>Rosales</taxon>
        <taxon>Moraceae</taxon>
        <taxon>Ficeae</taxon>
        <taxon>Ficus</taxon>
    </lineage>
</organism>
<gene>
    <name evidence="1" type="ORF">TIFTF001_026115</name>
</gene>
<keyword evidence="2" id="KW-1185">Reference proteome</keyword>
<protein>
    <submittedName>
        <fullName evidence="1">Uncharacterized protein</fullName>
    </submittedName>
</protein>
<comment type="caution">
    <text evidence="1">The sequence shown here is derived from an EMBL/GenBank/DDBJ whole genome shotgun (WGS) entry which is preliminary data.</text>
</comment>
<proteinExistence type="predicted"/>
<dbReference type="Proteomes" id="UP001187192">
    <property type="component" value="Unassembled WGS sequence"/>
</dbReference>
<sequence>MGFDPCDDGLPMAMAMLCLDGGGGGAWVSCTIVRMALWHPPASPEVSCYSYIS</sequence>